<organism evidence="10 11">
    <name type="scientific">Ferrithrix thermotolerans DSM 19514</name>
    <dbReference type="NCBI Taxonomy" id="1121881"/>
    <lineage>
        <taxon>Bacteria</taxon>
        <taxon>Bacillati</taxon>
        <taxon>Actinomycetota</taxon>
        <taxon>Acidimicrobiia</taxon>
        <taxon>Acidimicrobiales</taxon>
        <taxon>Acidimicrobiaceae</taxon>
        <taxon>Ferrithrix</taxon>
    </lineage>
</organism>
<dbReference type="InterPro" id="IPR050203">
    <property type="entry name" value="Trp-tRNA_synthetase"/>
</dbReference>
<dbReference type="InterPro" id="IPR002305">
    <property type="entry name" value="aa-tRNA-synth_Ic"/>
</dbReference>
<feature type="binding site" evidence="8">
    <location>
        <begin position="147"/>
        <end position="149"/>
    </location>
    <ligand>
        <name>ATP</name>
        <dbReference type="ChEBI" id="CHEBI:30616"/>
    </ligand>
</feature>
<reference evidence="11" key="1">
    <citation type="submission" date="2016-11" db="EMBL/GenBank/DDBJ databases">
        <authorList>
            <person name="Varghese N."/>
            <person name="Submissions S."/>
        </authorList>
    </citation>
    <scope>NUCLEOTIDE SEQUENCE [LARGE SCALE GENOMIC DNA]</scope>
    <source>
        <strain evidence="11">DSM 19514</strain>
    </source>
</reference>
<dbReference type="Gene3D" id="1.10.240.10">
    <property type="entry name" value="Tyrosyl-Transfer RNA Synthetase"/>
    <property type="match status" value="1"/>
</dbReference>
<dbReference type="EMBL" id="FQUL01000021">
    <property type="protein sequence ID" value="SHE75558.1"/>
    <property type="molecule type" value="Genomic_DNA"/>
</dbReference>
<dbReference type="FunFam" id="1.10.240.10:FF:000002">
    <property type="entry name" value="Tryptophan--tRNA ligase"/>
    <property type="match status" value="1"/>
</dbReference>
<accession>A0A1M4W2V4</accession>
<dbReference type="InterPro" id="IPR002306">
    <property type="entry name" value="Trp-tRNA-ligase"/>
</dbReference>
<feature type="binding site" evidence="8">
    <location>
        <position position="135"/>
    </location>
    <ligand>
        <name>L-tryptophan</name>
        <dbReference type="ChEBI" id="CHEBI:57912"/>
    </ligand>
</feature>
<keyword evidence="11" id="KW-1185">Reference proteome</keyword>
<dbReference type="NCBIfam" id="TIGR00233">
    <property type="entry name" value="trpS"/>
    <property type="match status" value="1"/>
</dbReference>
<dbReference type="InterPro" id="IPR014729">
    <property type="entry name" value="Rossmann-like_a/b/a_fold"/>
</dbReference>
<keyword evidence="2 8" id="KW-0436">Ligase</keyword>
<dbReference type="AlphaFoldDB" id="A0A1M4W2V4"/>
<dbReference type="RefSeq" id="WP_072790851.1">
    <property type="nucleotide sequence ID" value="NZ_FQUL01000021.1"/>
</dbReference>
<comment type="function">
    <text evidence="8">Catalyzes the attachment of tryptophan to tRNA(Trp).</text>
</comment>
<dbReference type="GO" id="GO:0005829">
    <property type="term" value="C:cytosol"/>
    <property type="evidence" value="ECO:0007669"/>
    <property type="project" value="TreeGrafter"/>
</dbReference>
<dbReference type="InterPro" id="IPR024109">
    <property type="entry name" value="Trp-tRNA-ligase_bac-type"/>
</dbReference>
<dbReference type="EC" id="6.1.1.2" evidence="8"/>
<sequence>MKHERRVLSGIQPSGSATLGNYVGALKFWVDDQDTSDCLYCIVDLHALTVDQDPASLREQTLQLAALLLAVGIDPNRSTLFLQSQVPHHAELSWIMECVATYGELSRMTQFKDKGKGSSTVRASLFTYPALMAADILLYRATHVPVGDDQKQHLELTRNLATRFNNRYGETFVIPEPEIPKVGARVMDLQDPTRKMSKSSKSDAGNIYLTDTKDAVAKKVQRAVTDTENKVYFDPNNPGKAGVNNLLSIFSALKDEEPNEIAARYSGYGHLKSDLTEVINETLTPIRTMIEELRNDDRHLIELLHNGAEKAAVASRDTLRRAKSAMGLIPWSDGS</sequence>
<keyword evidence="4 8" id="KW-0067">ATP-binding</keyword>
<evidence type="ECO:0000256" key="4">
    <source>
        <dbReference type="ARBA" id="ARBA00022840"/>
    </source>
</evidence>
<dbReference type="PANTHER" id="PTHR43766">
    <property type="entry name" value="TRYPTOPHAN--TRNA LIGASE, MITOCHONDRIAL"/>
    <property type="match status" value="1"/>
</dbReference>
<dbReference type="GO" id="GO:0004830">
    <property type="term" value="F:tryptophan-tRNA ligase activity"/>
    <property type="evidence" value="ECO:0007669"/>
    <property type="project" value="UniProtKB-UniRule"/>
</dbReference>
<evidence type="ECO:0000313" key="10">
    <source>
        <dbReference type="EMBL" id="SHE75558.1"/>
    </source>
</evidence>
<comment type="subunit">
    <text evidence="8">Homodimer.</text>
</comment>
<dbReference type="OrthoDB" id="9801042at2"/>
<evidence type="ECO:0000256" key="6">
    <source>
        <dbReference type="ARBA" id="ARBA00023146"/>
    </source>
</evidence>
<dbReference type="Gene3D" id="3.40.50.620">
    <property type="entry name" value="HUPs"/>
    <property type="match status" value="1"/>
</dbReference>
<comment type="caution">
    <text evidence="8">Lacks conserved residue(s) required for the propagation of feature annotation.</text>
</comment>
<evidence type="ECO:0000256" key="8">
    <source>
        <dbReference type="HAMAP-Rule" id="MF_00140"/>
    </source>
</evidence>
<dbReference type="PANTHER" id="PTHR43766:SF1">
    <property type="entry name" value="TRYPTOPHAN--TRNA LIGASE, MITOCHONDRIAL"/>
    <property type="match status" value="1"/>
</dbReference>
<keyword evidence="6 8" id="KW-0030">Aminoacyl-tRNA synthetase</keyword>
<evidence type="ECO:0000256" key="7">
    <source>
        <dbReference type="ARBA" id="ARBA00049929"/>
    </source>
</evidence>
<dbReference type="CDD" id="cd00806">
    <property type="entry name" value="TrpRS_core"/>
    <property type="match status" value="1"/>
</dbReference>
<comment type="subcellular location">
    <subcellularLocation>
        <location evidence="8">Cytoplasm</location>
    </subcellularLocation>
</comment>
<keyword evidence="8" id="KW-0963">Cytoplasm</keyword>
<keyword evidence="3 8" id="KW-0547">Nucleotide-binding</keyword>
<feature type="binding site" evidence="8">
    <location>
        <begin position="20"/>
        <end position="21"/>
    </location>
    <ligand>
        <name>ATP</name>
        <dbReference type="ChEBI" id="CHEBI:30616"/>
    </ligand>
</feature>
<dbReference type="SUPFAM" id="SSF52374">
    <property type="entry name" value="Nucleotidylyl transferase"/>
    <property type="match status" value="1"/>
</dbReference>
<evidence type="ECO:0000313" key="11">
    <source>
        <dbReference type="Proteomes" id="UP000184295"/>
    </source>
</evidence>
<dbReference type="GO" id="GO:0006436">
    <property type="term" value="P:tryptophanyl-tRNA aminoacylation"/>
    <property type="evidence" value="ECO:0007669"/>
    <property type="project" value="UniProtKB-UniRule"/>
</dbReference>
<feature type="binding site" evidence="8">
    <location>
        <begin position="12"/>
        <end position="14"/>
    </location>
    <ligand>
        <name>ATP</name>
        <dbReference type="ChEBI" id="CHEBI:30616"/>
    </ligand>
</feature>
<dbReference type="Pfam" id="PF00579">
    <property type="entry name" value="tRNA-synt_1b"/>
    <property type="match status" value="1"/>
</dbReference>
<evidence type="ECO:0000256" key="2">
    <source>
        <dbReference type="ARBA" id="ARBA00022598"/>
    </source>
</evidence>
<feature type="binding site" evidence="8">
    <location>
        <position position="186"/>
    </location>
    <ligand>
        <name>ATP</name>
        <dbReference type="ChEBI" id="CHEBI:30616"/>
    </ligand>
</feature>
<dbReference type="HAMAP" id="MF_00140_B">
    <property type="entry name" value="Trp_tRNA_synth_B"/>
    <property type="match status" value="1"/>
</dbReference>
<feature type="binding site" evidence="8">
    <location>
        <begin position="195"/>
        <end position="199"/>
    </location>
    <ligand>
        <name>ATP</name>
        <dbReference type="ChEBI" id="CHEBI:30616"/>
    </ligand>
</feature>
<evidence type="ECO:0000256" key="1">
    <source>
        <dbReference type="ARBA" id="ARBA00005594"/>
    </source>
</evidence>
<dbReference type="PRINTS" id="PR01039">
    <property type="entry name" value="TRNASYNTHTRP"/>
</dbReference>
<name>A0A1M4W2V4_9ACTN</name>
<keyword evidence="5 8" id="KW-0648">Protein biosynthesis</keyword>
<gene>
    <name evidence="8" type="primary">trpS</name>
    <name evidence="10" type="ORF">SAMN02745225_01529</name>
</gene>
<comment type="catalytic activity">
    <reaction evidence="7 8">
        <text>tRNA(Trp) + L-tryptophan + ATP = L-tryptophyl-tRNA(Trp) + AMP + diphosphate + H(+)</text>
        <dbReference type="Rhea" id="RHEA:24080"/>
        <dbReference type="Rhea" id="RHEA-COMP:9671"/>
        <dbReference type="Rhea" id="RHEA-COMP:9705"/>
        <dbReference type="ChEBI" id="CHEBI:15378"/>
        <dbReference type="ChEBI" id="CHEBI:30616"/>
        <dbReference type="ChEBI" id="CHEBI:33019"/>
        <dbReference type="ChEBI" id="CHEBI:57912"/>
        <dbReference type="ChEBI" id="CHEBI:78442"/>
        <dbReference type="ChEBI" id="CHEBI:78535"/>
        <dbReference type="ChEBI" id="CHEBI:456215"/>
        <dbReference type="EC" id="6.1.1.2"/>
    </reaction>
</comment>
<dbReference type="STRING" id="1121881.SAMN02745225_01529"/>
<protein>
    <recommendedName>
        <fullName evidence="8">Tryptophan--tRNA ligase</fullName>
        <ecNumber evidence="8">6.1.1.2</ecNumber>
    </recommendedName>
    <alternativeName>
        <fullName evidence="8">Tryptophanyl-tRNA synthetase</fullName>
        <shortName evidence="8">TrpRS</shortName>
    </alternativeName>
</protein>
<comment type="similarity">
    <text evidence="1 8 9">Belongs to the class-I aminoacyl-tRNA synthetase family.</text>
</comment>
<evidence type="ECO:0000256" key="5">
    <source>
        <dbReference type="ARBA" id="ARBA00022917"/>
    </source>
</evidence>
<proteinExistence type="inferred from homology"/>
<evidence type="ECO:0000256" key="9">
    <source>
        <dbReference type="RuleBase" id="RU363036"/>
    </source>
</evidence>
<dbReference type="Proteomes" id="UP000184295">
    <property type="component" value="Unassembled WGS sequence"/>
</dbReference>
<dbReference type="GO" id="GO:0005524">
    <property type="term" value="F:ATP binding"/>
    <property type="evidence" value="ECO:0007669"/>
    <property type="project" value="UniProtKB-UniRule"/>
</dbReference>
<feature type="short sequence motif" description="'KMSKS' region" evidence="8">
    <location>
        <begin position="195"/>
        <end position="199"/>
    </location>
</feature>
<evidence type="ECO:0000256" key="3">
    <source>
        <dbReference type="ARBA" id="ARBA00022741"/>
    </source>
</evidence>